<evidence type="ECO:0000313" key="2">
    <source>
        <dbReference type="EMBL" id="KAF4130112.1"/>
    </source>
</evidence>
<reference evidence="2" key="1">
    <citation type="submission" date="2020-03" db="EMBL/GenBank/DDBJ databases">
        <title>Hybrid Assembly of Korean Phytophthora infestans isolates.</title>
        <authorList>
            <person name="Prokchorchik M."/>
            <person name="Lee Y."/>
            <person name="Seo J."/>
            <person name="Cho J.-H."/>
            <person name="Park Y.-E."/>
            <person name="Jang D.-C."/>
            <person name="Im J.-S."/>
            <person name="Choi J.-G."/>
            <person name="Park H.-J."/>
            <person name="Lee G.-B."/>
            <person name="Lee Y.-G."/>
            <person name="Hong S.-Y."/>
            <person name="Cho K."/>
            <person name="Sohn K.H."/>
        </authorList>
    </citation>
    <scope>NUCLEOTIDE SEQUENCE</scope>
    <source>
        <strain evidence="2">KR_2_A2</strain>
    </source>
</reference>
<organism evidence="2 3">
    <name type="scientific">Phytophthora infestans</name>
    <name type="common">Potato late blight agent</name>
    <name type="synonym">Botrytis infestans</name>
    <dbReference type="NCBI Taxonomy" id="4787"/>
    <lineage>
        <taxon>Eukaryota</taxon>
        <taxon>Sar</taxon>
        <taxon>Stramenopiles</taxon>
        <taxon>Oomycota</taxon>
        <taxon>Peronosporomycetes</taxon>
        <taxon>Peronosporales</taxon>
        <taxon>Peronosporaceae</taxon>
        <taxon>Phytophthora</taxon>
    </lineage>
</organism>
<gene>
    <name evidence="2" type="ORF">GN958_ATG20527</name>
</gene>
<accession>A0A8S9TRJ0</accession>
<comment type="caution">
    <text evidence="2">The sequence shown here is derived from an EMBL/GenBank/DDBJ whole genome shotgun (WGS) entry which is preliminary data.</text>
</comment>
<protein>
    <submittedName>
        <fullName evidence="2">Uncharacterized protein</fullName>
    </submittedName>
</protein>
<feature type="compositionally biased region" description="Basic and acidic residues" evidence="1">
    <location>
        <begin position="17"/>
        <end position="31"/>
    </location>
</feature>
<feature type="region of interest" description="Disordered" evidence="1">
    <location>
        <begin position="1"/>
        <end position="83"/>
    </location>
</feature>
<sequence length="126" mass="13537">MEDAKKVKRAPTPGGERSSEGDTAHDKKLAEERDEITSGGSGVESPGASTHRPAKKTKRSVTDADAIPPVDGNSRDPDDADQAEVRVMCEPFAGVFDSWDDMEAAFSGYLPARYIPSLQTADEQLN</sequence>
<dbReference type="Proteomes" id="UP000704712">
    <property type="component" value="Unassembled WGS sequence"/>
</dbReference>
<evidence type="ECO:0000256" key="1">
    <source>
        <dbReference type="SAM" id="MobiDB-lite"/>
    </source>
</evidence>
<dbReference type="EMBL" id="JAACNO010002868">
    <property type="protein sequence ID" value="KAF4130112.1"/>
    <property type="molecule type" value="Genomic_DNA"/>
</dbReference>
<dbReference type="AlphaFoldDB" id="A0A8S9TRJ0"/>
<proteinExistence type="predicted"/>
<evidence type="ECO:0000313" key="3">
    <source>
        <dbReference type="Proteomes" id="UP000704712"/>
    </source>
</evidence>
<name>A0A8S9TRJ0_PHYIN</name>